<feature type="transmembrane region" description="Helical" evidence="1">
    <location>
        <begin position="72"/>
        <end position="93"/>
    </location>
</feature>
<reference evidence="2" key="1">
    <citation type="submission" date="2016-10" db="EMBL/GenBank/DDBJ databases">
        <title>Sequence of Gallionella enrichment culture.</title>
        <authorList>
            <person name="Poehlein A."/>
            <person name="Muehling M."/>
            <person name="Daniel R."/>
        </authorList>
    </citation>
    <scope>NUCLEOTIDE SEQUENCE</scope>
</reference>
<organism evidence="2">
    <name type="scientific">mine drainage metagenome</name>
    <dbReference type="NCBI Taxonomy" id="410659"/>
    <lineage>
        <taxon>unclassified sequences</taxon>
        <taxon>metagenomes</taxon>
        <taxon>ecological metagenomes</taxon>
    </lineage>
</organism>
<name>A0A1J5RBY9_9ZZZZ</name>
<evidence type="ECO:0000313" key="2">
    <source>
        <dbReference type="EMBL" id="OIQ89636.1"/>
    </source>
</evidence>
<dbReference type="EMBL" id="MLJW01000322">
    <property type="protein sequence ID" value="OIQ89636.1"/>
    <property type="molecule type" value="Genomic_DNA"/>
</dbReference>
<dbReference type="AlphaFoldDB" id="A0A1J5RBY9"/>
<keyword evidence="1" id="KW-1133">Transmembrane helix</keyword>
<comment type="caution">
    <text evidence="2">The sequence shown here is derived from an EMBL/GenBank/DDBJ whole genome shotgun (WGS) entry which is preliminary data.</text>
</comment>
<keyword evidence="1" id="KW-0472">Membrane</keyword>
<accession>A0A1J5RBY9</accession>
<proteinExistence type="predicted"/>
<evidence type="ECO:0000256" key="1">
    <source>
        <dbReference type="SAM" id="Phobius"/>
    </source>
</evidence>
<protein>
    <submittedName>
        <fullName evidence="2">Uncharacterized protein</fullName>
    </submittedName>
</protein>
<keyword evidence="1" id="KW-0812">Transmembrane</keyword>
<sequence>MSDDRSRARRADLWRAGLLDPGEARRFEQDMQFDSALAAQAGFGARTAQALNALPRLAARRVMRRAPRRARWARLAAAGAVSASLAGLLVFGVGGLPGEQLEPTAQPSAQTADAVQNMEFYEWLATHPTSVESVGEHDEG</sequence>
<gene>
    <name evidence="2" type="ORF">GALL_284830</name>
</gene>